<keyword evidence="6 9" id="KW-1133">Transmembrane helix</keyword>
<feature type="transmembrane region" description="Helical" evidence="9">
    <location>
        <begin position="223"/>
        <end position="250"/>
    </location>
</feature>
<feature type="transmembrane region" description="Helical" evidence="9">
    <location>
        <begin position="80"/>
        <end position="107"/>
    </location>
</feature>
<dbReference type="STRING" id="1367422.A0A178ZMK7"/>
<dbReference type="Proteomes" id="UP000078343">
    <property type="component" value="Unassembled WGS sequence"/>
</dbReference>
<evidence type="ECO:0000313" key="10">
    <source>
        <dbReference type="EMBL" id="OAP60265.1"/>
    </source>
</evidence>
<evidence type="ECO:0000256" key="9">
    <source>
        <dbReference type="SAM" id="Phobius"/>
    </source>
</evidence>
<comment type="similarity">
    <text evidence="2">Belongs to the tellurite-resistance/dicarboxylate transporter (TDT) family.</text>
</comment>
<evidence type="ECO:0000256" key="4">
    <source>
        <dbReference type="ARBA" id="ARBA00022475"/>
    </source>
</evidence>
<evidence type="ECO:0000256" key="2">
    <source>
        <dbReference type="ARBA" id="ARBA00008566"/>
    </source>
</evidence>
<feature type="transmembrane region" description="Helical" evidence="9">
    <location>
        <begin position="375"/>
        <end position="401"/>
    </location>
</feature>
<evidence type="ECO:0000256" key="1">
    <source>
        <dbReference type="ARBA" id="ARBA00004651"/>
    </source>
</evidence>
<dbReference type="GO" id="GO:0000319">
    <property type="term" value="F:sulfite transmembrane transporter activity"/>
    <property type="evidence" value="ECO:0007669"/>
    <property type="project" value="TreeGrafter"/>
</dbReference>
<feature type="transmembrane region" description="Helical" evidence="9">
    <location>
        <begin position="153"/>
        <end position="176"/>
    </location>
</feature>
<keyword evidence="4" id="KW-1003">Cell membrane</keyword>
<feature type="transmembrane region" description="Helical" evidence="9">
    <location>
        <begin position="316"/>
        <end position="338"/>
    </location>
</feature>
<dbReference type="OrthoDB" id="1099at2759"/>
<dbReference type="EMBL" id="LVYI01000004">
    <property type="protein sequence ID" value="OAP60265.1"/>
    <property type="molecule type" value="Genomic_DNA"/>
</dbReference>
<feature type="transmembrane region" description="Helical" evidence="9">
    <location>
        <begin position="50"/>
        <end position="68"/>
    </location>
</feature>
<evidence type="ECO:0000256" key="3">
    <source>
        <dbReference type="ARBA" id="ARBA00022448"/>
    </source>
</evidence>
<dbReference type="InterPro" id="IPR051629">
    <property type="entry name" value="Sulfite_efflux_TDT"/>
</dbReference>
<dbReference type="PANTHER" id="PTHR31686:SF3">
    <property type="entry name" value="ACID TRANSPORT PROTEIN, PUTATIVE (AFU_ORTHOLOGUE AFUA_4G09410)-RELATED"/>
    <property type="match status" value="1"/>
</dbReference>
<accession>A0A178ZMK7</accession>
<keyword evidence="5 9" id="KW-0812">Transmembrane</keyword>
<dbReference type="InterPro" id="IPR004695">
    <property type="entry name" value="SLAC1/Mae1/Ssu1/TehA"/>
</dbReference>
<comment type="caution">
    <text evidence="10">The sequence shown here is derived from an EMBL/GenBank/DDBJ whole genome shotgun (WGS) entry which is preliminary data.</text>
</comment>
<dbReference type="Pfam" id="PF03595">
    <property type="entry name" value="SLAC1"/>
    <property type="match status" value="1"/>
</dbReference>
<dbReference type="GeneID" id="30009435"/>
<keyword evidence="7 9" id="KW-0472">Membrane</keyword>
<evidence type="ECO:0000256" key="5">
    <source>
        <dbReference type="ARBA" id="ARBA00022692"/>
    </source>
</evidence>
<feature type="transmembrane region" description="Helical" evidence="9">
    <location>
        <begin position="188"/>
        <end position="211"/>
    </location>
</feature>
<feature type="transmembrane region" description="Helical" evidence="9">
    <location>
        <begin position="350"/>
        <end position="369"/>
    </location>
</feature>
<feature type="region of interest" description="Disordered" evidence="8">
    <location>
        <begin position="1"/>
        <end position="22"/>
    </location>
</feature>
<evidence type="ECO:0000256" key="8">
    <source>
        <dbReference type="SAM" id="MobiDB-lite"/>
    </source>
</evidence>
<feature type="transmembrane region" description="Helical" evidence="9">
    <location>
        <begin position="262"/>
        <end position="283"/>
    </location>
</feature>
<feature type="transmembrane region" description="Helical" evidence="9">
    <location>
        <begin position="119"/>
        <end position="141"/>
    </location>
</feature>
<reference evidence="10 11" key="1">
    <citation type="submission" date="2016-04" db="EMBL/GenBank/DDBJ databases">
        <title>Draft genome of Fonsecaea erecta CBS 125763.</title>
        <authorList>
            <person name="Weiss V.A."/>
            <person name="Vicente V.A."/>
            <person name="Raittz R.T."/>
            <person name="Moreno L.F."/>
            <person name="De Souza E.M."/>
            <person name="Pedrosa F.O."/>
            <person name="Steffens M.B."/>
            <person name="Faoro H."/>
            <person name="Tadra-Sfeir M.Z."/>
            <person name="Najafzadeh M.J."/>
            <person name="Felipe M.S."/>
            <person name="Teixeira M."/>
            <person name="Sun J."/>
            <person name="Xi L."/>
            <person name="Gomes R."/>
            <person name="De Azevedo C.M."/>
            <person name="Salgado C.G."/>
            <person name="Da Silva M.B."/>
            <person name="Nascimento M.F."/>
            <person name="Queiroz-Telles F."/>
            <person name="Attili D.S."/>
            <person name="Gorbushina A."/>
        </authorList>
    </citation>
    <scope>NUCLEOTIDE SEQUENCE [LARGE SCALE GENOMIC DNA]</scope>
    <source>
        <strain evidence="10 11">CBS 125763</strain>
    </source>
</reference>
<evidence type="ECO:0000313" key="11">
    <source>
        <dbReference type="Proteomes" id="UP000078343"/>
    </source>
</evidence>
<keyword evidence="11" id="KW-1185">Reference proteome</keyword>
<proteinExistence type="inferred from homology"/>
<dbReference type="RefSeq" id="XP_018693632.1">
    <property type="nucleotide sequence ID" value="XM_018836779.1"/>
</dbReference>
<dbReference type="GO" id="GO:0005886">
    <property type="term" value="C:plasma membrane"/>
    <property type="evidence" value="ECO:0007669"/>
    <property type="project" value="UniProtKB-SubCell"/>
</dbReference>
<evidence type="ECO:0000256" key="7">
    <source>
        <dbReference type="ARBA" id="ARBA00023136"/>
    </source>
</evidence>
<dbReference type="AlphaFoldDB" id="A0A178ZMK7"/>
<evidence type="ECO:0008006" key="12">
    <source>
        <dbReference type="Google" id="ProtNLM"/>
    </source>
</evidence>
<dbReference type="PANTHER" id="PTHR31686">
    <property type="match status" value="1"/>
</dbReference>
<organism evidence="10 11">
    <name type="scientific">Fonsecaea erecta</name>
    <dbReference type="NCBI Taxonomy" id="1367422"/>
    <lineage>
        <taxon>Eukaryota</taxon>
        <taxon>Fungi</taxon>
        <taxon>Dikarya</taxon>
        <taxon>Ascomycota</taxon>
        <taxon>Pezizomycotina</taxon>
        <taxon>Eurotiomycetes</taxon>
        <taxon>Chaetothyriomycetidae</taxon>
        <taxon>Chaetothyriales</taxon>
        <taxon>Herpotrichiellaceae</taxon>
        <taxon>Fonsecaea</taxon>
    </lineage>
</organism>
<keyword evidence="3" id="KW-0813">Transport</keyword>
<dbReference type="InterPro" id="IPR038665">
    <property type="entry name" value="Voltage-dep_anion_channel_sf"/>
</dbReference>
<dbReference type="Gene3D" id="1.50.10.150">
    <property type="entry name" value="Voltage-dependent anion channel"/>
    <property type="match status" value="1"/>
</dbReference>
<evidence type="ECO:0000256" key="6">
    <source>
        <dbReference type="ARBA" id="ARBA00022989"/>
    </source>
</evidence>
<name>A0A178ZMK7_9EURO</name>
<sequence length="428" mass="46929">MLEMPPKGDGDDDDDQPQLNTNYDDEEQNAVDIYRGPLIRSAFRALVQDFSPIWFTWCMNAGAIGTLLHQLPYQFPGLRVLSTIALTIDLVLYVVFSVLFILHFVIYKRRAYQELVDNVLDLCLFPCWSIAFMTLVSFVTLTVSEASWGGHAFTIVACVMWWIAAVWSFGLLLFVFSNLIQQHTIMDPYLPTLIIIPAVGVATLAAVGGIFACFAHKVSPGLAVPVIIMSLCAVGAGIFLGLILYTFLLYQLLAKGWPAPPMTATLFILVGPMGQSAAALQLLGSAANTHGHFGAYNRGIFLTASAAASMQVTCTFLALLMTGLGAVWLGFALVAMLLRLVRRELTWAPTWNAIIFPTGTLTTATLLLGTELESAFFKIVTVIQVVFLILVFFVNAAFTLLKIWRGELLIVREDHRVKQALGGKPKAT</sequence>
<gene>
    <name evidence="10" type="ORF">AYL99_05267</name>
</gene>
<protein>
    <recommendedName>
        <fullName evidence="12">Sulfite efflux pump SSU1</fullName>
    </recommendedName>
</protein>
<comment type="subcellular location">
    <subcellularLocation>
        <location evidence="1">Cell membrane</location>
        <topology evidence="1">Multi-pass membrane protein</topology>
    </subcellularLocation>
</comment>